<dbReference type="EMBL" id="JRYR02000001">
    <property type="protein sequence ID" value="OHX68066.1"/>
    <property type="molecule type" value="Genomic_DNA"/>
</dbReference>
<name>A0A1S1Z454_FLAPC</name>
<accession>A0A1S1Z454</accession>
<dbReference type="GO" id="GO:0000287">
    <property type="term" value="F:magnesium ion binding"/>
    <property type="evidence" value="ECO:0007669"/>
    <property type="project" value="InterPro"/>
</dbReference>
<keyword evidence="1" id="KW-0808">Transferase</keyword>
<gene>
    <name evidence="3" type="ORF">NH26_17805</name>
</gene>
<dbReference type="InterPro" id="IPR008278">
    <property type="entry name" value="4-PPantetheinyl_Trfase_dom"/>
</dbReference>
<dbReference type="RefSeq" id="WP_044220193.1">
    <property type="nucleotide sequence ID" value="NZ_JRYR02000001.1"/>
</dbReference>
<evidence type="ECO:0000313" key="4">
    <source>
        <dbReference type="Proteomes" id="UP000179797"/>
    </source>
</evidence>
<evidence type="ECO:0000313" key="3">
    <source>
        <dbReference type="EMBL" id="OHX68066.1"/>
    </source>
</evidence>
<dbReference type="InterPro" id="IPR037143">
    <property type="entry name" value="4-PPantetheinyl_Trfase_dom_sf"/>
</dbReference>
<dbReference type="SUPFAM" id="SSF56214">
    <property type="entry name" value="4'-phosphopantetheinyl transferase"/>
    <property type="match status" value="2"/>
</dbReference>
<dbReference type="STRING" id="915059.NH26_17805"/>
<dbReference type="Proteomes" id="UP000179797">
    <property type="component" value="Unassembled WGS sequence"/>
</dbReference>
<protein>
    <recommendedName>
        <fullName evidence="2">4'-phosphopantetheinyl transferase domain-containing protein</fullName>
    </recommendedName>
</protein>
<evidence type="ECO:0000256" key="1">
    <source>
        <dbReference type="ARBA" id="ARBA00022679"/>
    </source>
</evidence>
<proteinExistence type="predicted"/>
<comment type="caution">
    <text evidence="3">The sequence shown here is derived from an EMBL/GenBank/DDBJ whole genome shotgun (WGS) entry which is preliminary data.</text>
</comment>
<dbReference type="Gene3D" id="3.90.470.20">
    <property type="entry name" value="4'-phosphopantetheinyl transferase domain"/>
    <property type="match status" value="2"/>
</dbReference>
<evidence type="ECO:0000259" key="2">
    <source>
        <dbReference type="Pfam" id="PF01648"/>
    </source>
</evidence>
<dbReference type="AlphaFoldDB" id="A0A1S1Z454"/>
<organism evidence="3 4">
    <name type="scientific">Flammeovirga pacifica</name>
    <dbReference type="NCBI Taxonomy" id="915059"/>
    <lineage>
        <taxon>Bacteria</taxon>
        <taxon>Pseudomonadati</taxon>
        <taxon>Bacteroidota</taxon>
        <taxon>Cytophagia</taxon>
        <taxon>Cytophagales</taxon>
        <taxon>Flammeovirgaceae</taxon>
        <taxon>Flammeovirga</taxon>
    </lineage>
</organism>
<sequence length="235" mass="27393">MNNLIFIHKETGEIYTCFFDYQFHSHQNDVDILHPRELLFYENLHEKRKKTFLSGRYLIKDLLQGVVPTKPNLIEIRKGIFDQPVIYHPKYYDWECSLSHTSSNITAIIFPKELVIGIDLEGNQEEMALKTKGQITFQEKMLCISNGIELFELRLWSAKEALSKCIKTGLTVPFQLLEINEISKRNGYLEILFKNFPQYKVLSFLIQDECLSFCIPVQLSIDKKIALLLNSAILK</sequence>
<keyword evidence="4" id="KW-1185">Reference proteome</keyword>
<dbReference type="GO" id="GO:0008897">
    <property type="term" value="F:holo-[acyl-carrier-protein] synthase activity"/>
    <property type="evidence" value="ECO:0007669"/>
    <property type="project" value="InterPro"/>
</dbReference>
<feature type="domain" description="4'-phosphopantetheinyl transferase" evidence="2">
    <location>
        <begin position="116"/>
        <end position="197"/>
    </location>
</feature>
<reference evidence="3 4" key="1">
    <citation type="journal article" date="2012" name="Int. J. Syst. Evol. Microbiol.">
        <title>Flammeovirga pacifica sp. nov., isolated from deep-sea sediment.</title>
        <authorList>
            <person name="Xu H."/>
            <person name="Fu Y."/>
            <person name="Yang N."/>
            <person name="Ding Z."/>
            <person name="Lai Q."/>
            <person name="Zeng R."/>
        </authorList>
    </citation>
    <scope>NUCLEOTIDE SEQUENCE [LARGE SCALE GENOMIC DNA]</scope>
    <source>
        <strain evidence="4">DSM 24597 / LMG 26175 / WPAGA1</strain>
    </source>
</reference>
<dbReference type="OrthoDB" id="9808281at2"/>
<dbReference type="Pfam" id="PF01648">
    <property type="entry name" value="ACPS"/>
    <property type="match status" value="1"/>
</dbReference>